<reference evidence="1" key="1">
    <citation type="submission" date="2019-02" db="EMBL/GenBank/DDBJ databases">
        <authorList>
            <person name="Gruber-Vodicka R. H."/>
            <person name="Seah K. B. B."/>
        </authorList>
    </citation>
    <scope>NUCLEOTIDE SEQUENCE</scope>
    <source>
        <strain evidence="1">BECK_DK47</strain>
    </source>
</reference>
<organism evidence="1">
    <name type="scientific">Candidatus Kentrum sp. DK</name>
    <dbReference type="NCBI Taxonomy" id="2126562"/>
    <lineage>
        <taxon>Bacteria</taxon>
        <taxon>Pseudomonadati</taxon>
        <taxon>Pseudomonadota</taxon>
        <taxon>Gammaproteobacteria</taxon>
        <taxon>Candidatus Kentrum</taxon>
    </lineage>
</organism>
<evidence type="ECO:0000313" key="1">
    <source>
        <dbReference type="EMBL" id="VFJ51799.1"/>
    </source>
</evidence>
<dbReference type="EMBL" id="CAADEX010000034">
    <property type="protein sequence ID" value="VFJ51799.1"/>
    <property type="molecule type" value="Genomic_DNA"/>
</dbReference>
<sequence>MRLTQRQKDTILSSVRRFLGPDADLRLFGSRVDDKKRGGDFDFYIETPIADADELLEKRLQLLKALHDTPAFAEEKIDLVIHSPLLGPKLPIAAVATREGIALS</sequence>
<evidence type="ECO:0008006" key="2">
    <source>
        <dbReference type="Google" id="ProtNLM"/>
    </source>
</evidence>
<name>A0A450SFV4_9GAMM</name>
<gene>
    <name evidence="1" type="ORF">BECKDK2373B_GA0170837_103431</name>
</gene>
<protein>
    <recommendedName>
        <fullName evidence="2">Nucleotidyltransferase domain-containing protein</fullName>
    </recommendedName>
</protein>
<accession>A0A450SFV4</accession>
<dbReference type="AlphaFoldDB" id="A0A450SFV4"/>
<proteinExistence type="predicted"/>